<dbReference type="Pfam" id="PF04198">
    <property type="entry name" value="Sugar-bind"/>
    <property type="match status" value="1"/>
</dbReference>
<evidence type="ECO:0000256" key="3">
    <source>
        <dbReference type="ARBA" id="ARBA00023125"/>
    </source>
</evidence>
<dbReference type="GO" id="GO:0003677">
    <property type="term" value="F:DNA binding"/>
    <property type="evidence" value="ECO:0007669"/>
    <property type="project" value="UniProtKB-KW"/>
</dbReference>
<dbReference type="Proteomes" id="UP000076717">
    <property type="component" value="Unassembled WGS sequence"/>
</dbReference>
<keyword evidence="3" id="KW-0238">DNA-binding</keyword>
<gene>
    <name evidence="6" type="primary">lsrR</name>
    <name evidence="6" type="ORF">ACH61_01274</name>
</gene>
<dbReference type="GO" id="GO:0030246">
    <property type="term" value="F:carbohydrate binding"/>
    <property type="evidence" value="ECO:0007669"/>
    <property type="project" value="InterPro"/>
</dbReference>
<proteinExistence type="inferred from homology"/>
<dbReference type="InterPro" id="IPR007324">
    <property type="entry name" value="Sugar-bd_dom_put"/>
</dbReference>
<keyword evidence="4" id="KW-0804">Transcription</keyword>
<evidence type="ECO:0000259" key="5">
    <source>
        <dbReference type="Pfam" id="PF04198"/>
    </source>
</evidence>
<feature type="domain" description="Sugar-binding" evidence="5">
    <location>
        <begin position="1"/>
        <end position="51"/>
    </location>
</feature>
<evidence type="ECO:0000256" key="1">
    <source>
        <dbReference type="ARBA" id="ARBA00010466"/>
    </source>
</evidence>
<dbReference type="InterPro" id="IPR051054">
    <property type="entry name" value="SorC_transcr_regulators"/>
</dbReference>
<evidence type="ECO:0000256" key="2">
    <source>
        <dbReference type="ARBA" id="ARBA00023015"/>
    </source>
</evidence>
<evidence type="ECO:0000313" key="7">
    <source>
        <dbReference type="Proteomes" id="UP000076717"/>
    </source>
</evidence>
<sequence length="52" mass="5299">MGLALDELRAIPLRILVAHGSTKAEAIAAAATGGIASALVTDEATAEELLRR</sequence>
<reference evidence="6 7" key="1">
    <citation type="submission" date="2015-08" db="EMBL/GenBank/DDBJ databases">
        <title>Draft Genome Sequence of Rathayibacter sp. Strain VKM Ac-2596 Isolated from Leaf Gall Induced by Plant-Parasitic Nematodes.</title>
        <authorList>
            <person name="Vasilenko O.V."/>
            <person name="Starodumova I.P."/>
            <person name="Tarlachkov S.V."/>
            <person name="Dorofeeva L.V."/>
            <person name="Evtushenko L.I."/>
        </authorList>
    </citation>
    <scope>NUCLEOTIDE SEQUENCE [LARGE SCALE GENOMIC DNA]</scope>
    <source>
        <strain evidence="6 7">VKM Ac-2596</strain>
    </source>
</reference>
<comment type="caution">
    <text evidence="6">The sequence shown here is derived from an EMBL/GenBank/DDBJ whole genome shotgun (WGS) entry which is preliminary data.</text>
</comment>
<name>A0A162GI63_9MICO</name>
<dbReference type="AlphaFoldDB" id="A0A162GI63"/>
<dbReference type="Gene3D" id="3.40.50.1360">
    <property type="match status" value="1"/>
</dbReference>
<keyword evidence="7" id="KW-1185">Reference proteome</keyword>
<organism evidence="6 7">
    <name type="scientific">Rathayibacter tanaceti</name>
    <dbReference type="NCBI Taxonomy" id="1671680"/>
    <lineage>
        <taxon>Bacteria</taxon>
        <taxon>Bacillati</taxon>
        <taxon>Actinomycetota</taxon>
        <taxon>Actinomycetes</taxon>
        <taxon>Micrococcales</taxon>
        <taxon>Microbacteriaceae</taxon>
        <taxon>Rathayibacter</taxon>
    </lineage>
</organism>
<evidence type="ECO:0000256" key="4">
    <source>
        <dbReference type="ARBA" id="ARBA00023163"/>
    </source>
</evidence>
<dbReference type="PANTHER" id="PTHR34294">
    <property type="entry name" value="TRANSCRIPTIONAL REGULATOR-RELATED"/>
    <property type="match status" value="1"/>
</dbReference>
<protein>
    <submittedName>
        <fullName evidence="6">Transcriptional regulator LsrR</fullName>
    </submittedName>
</protein>
<dbReference type="SUPFAM" id="SSF100950">
    <property type="entry name" value="NagB/RpiA/CoA transferase-like"/>
    <property type="match status" value="1"/>
</dbReference>
<dbReference type="PANTHER" id="PTHR34294:SF1">
    <property type="entry name" value="TRANSCRIPTIONAL REGULATOR LSRR"/>
    <property type="match status" value="1"/>
</dbReference>
<dbReference type="InterPro" id="IPR037171">
    <property type="entry name" value="NagB/RpiA_transferase-like"/>
</dbReference>
<dbReference type="EMBL" id="LIIN01000033">
    <property type="protein sequence ID" value="KZX21569.1"/>
    <property type="molecule type" value="Genomic_DNA"/>
</dbReference>
<comment type="similarity">
    <text evidence="1">Belongs to the SorC transcriptional regulatory family.</text>
</comment>
<keyword evidence="2" id="KW-0805">Transcription regulation</keyword>
<accession>A0A162GI63</accession>
<evidence type="ECO:0000313" key="6">
    <source>
        <dbReference type="EMBL" id="KZX21569.1"/>
    </source>
</evidence>